<feature type="compositionally biased region" description="Low complexity" evidence="1">
    <location>
        <begin position="60"/>
        <end position="74"/>
    </location>
</feature>
<dbReference type="AlphaFoldDB" id="A0ABD6EV55"/>
<evidence type="ECO:0000256" key="2">
    <source>
        <dbReference type="SAM" id="Phobius"/>
    </source>
</evidence>
<organism evidence="3 4">
    <name type="scientific">Gnathostoma spinigerum</name>
    <dbReference type="NCBI Taxonomy" id="75299"/>
    <lineage>
        <taxon>Eukaryota</taxon>
        <taxon>Metazoa</taxon>
        <taxon>Ecdysozoa</taxon>
        <taxon>Nematoda</taxon>
        <taxon>Chromadorea</taxon>
        <taxon>Rhabditida</taxon>
        <taxon>Spirurina</taxon>
        <taxon>Gnathostomatomorpha</taxon>
        <taxon>Gnathostomatoidea</taxon>
        <taxon>Gnathostomatidae</taxon>
        <taxon>Gnathostoma</taxon>
    </lineage>
</organism>
<reference evidence="3 4" key="1">
    <citation type="submission" date="2024-08" db="EMBL/GenBank/DDBJ databases">
        <title>Gnathostoma spinigerum genome.</title>
        <authorList>
            <person name="Gonzalez-Bertolin B."/>
            <person name="Monzon S."/>
            <person name="Zaballos A."/>
            <person name="Jimenez P."/>
            <person name="Dekumyoy P."/>
            <person name="Varona S."/>
            <person name="Cuesta I."/>
            <person name="Sumanam S."/>
            <person name="Adisakwattana P."/>
            <person name="Gasser R.B."/>
            <person name="Hernandez-Gonzalez A."/>
            <person name="Young N.D."/>
            <person name="Perteguer M.J."/>
        </authorList>
    </citation>
    <scope>NUCLEOTIDE SEQUENCE [LARGE SCALE GENOMIC DNA]</scope>
    <source>
        <strain evidence="3">AL3</strain>
        <tissue evidence="3">Liver</tissue>
    </source>
</reference>
<accession>A0ABD6EV55</accession>
<comment type="caution">
    <text evidence="3">The sequence shown here is derived from an EMBL/GenBank/DDBJ whole genome shotgun (WGS) entry which is preliminary data.</text>
</comment>
<evidence type="ECO:0000313" key="3">
    <source>
        <dbReference type="EMBL" id="MFH4983688.1"/>
    </source>
</evidence>
<feature type="transmembrane region" description="Helical" evidence="2">
    <location>
        <begin position="6"/>
        <end position="26"/>
    </location>
</feature>
<sequence length="123" mass="13544">MVGGLGITIAANFWFLYVVFLCFQWMNAHDGGEDKPTSTFIEERSVTAAKPVIVDGITGTPSPSNTTNSTSNSNHRNVTAKLLNQPPSLLTRPEIRLPVPPLKFRSGVSYYADHGRYRPRLPA</sequence>
<gene>
    <name evidence="3" type="ORF">AB6A40_010397</name>
</gene>
<keyword evidence="2" id="KW-0472">Membrane</keyword>
<evidence type="ECO:0008006" key="5">
    <source>
        <dbReference type="Google" id="ProtNLM"/>
    </source>
</evidence>
<protein>
    <recommendedName>
        <fullName evidence="5">ATP synthase F0 subunit 8</fullName>
    </recommendedName>
</protein>
<dbReference type="EMBL" id="JBGFUD010013321">
    <property type="protein sequence ID" value="MFH4983688.1"/>
    <property type="molecule type" value="Genomic_DNA"/>
</dbReference>
<evidence type="ECO:0000313" key="4">
    <source>
        <dbReference type="Proteomes" id="UP001608902"/>
    </source>
</evidence>
<keyword evidence="4" id="KW-1185">Reference proteome</keyword>
<feature type="region of interest" description="Disordered" evidence="1">
    <location>
        <begin position="52"/>
        <end position="86"/>
    </location>
</feature>
<dbReference type="Proteomes" id="UP001608902">
    <property type="component" value="Unassembled WGS sequence"/>
</dbReference>
<proteinExistence type="predicted"/>
<keyword evidence="2" id="KW-1133">Transmembrane helix</keyword>
<evidence type="ECO:0000256" key="1">
    <source>
        <dbReference type="SAM" id="MobiDB-lite"/>
    </source>
</evidence>
<name>A0ABD6EV55_9BILA</name>
<keyword evidence="2" id="KW-0812">Transmembrane</keyword>